<dbReference type="PANTHER" id="PTHR41252:SF1">
    <property type="entry name" value="BLR2505 PROTEIN"/>
    <property type="match status" value="1"/>
</dbReference>
<proteinExistence type="predicted"/>
<sequence length="167" mass="18696">MTQRNGTCEDRREIFELLGDLSTVDKFFGEHVSDQVQWTMVGRHPLAGPYRNKRDFLDGTLEQVRARSGGLSFDLKAMYGTAEQTIVIMEGVATANDDNAYDPFYVWACRFADDKIVEVQAYVDSYVVTDLIHRVPSTREEPTALTAAQQAESRRTAVPGPLGTSTR</sequence>
<evidence type="ECO:0008006" key="3">
    <source>
        <dbReference type="Google" id="ProtNLM"/>
    </source>
</evidence>
<dbReference type="EMBL" id="CP159534">
    <property type="protein sequence ID" value="XCJ72410.1"/>
    <property type="molecule type" value="Genomic_DNA"/>
</dbReference>
<evidence type="ECO:0000313" key="2">
    <source>
        <dbReference type="EMBL" id="XCJ72410.1"/>
    </source>
</evidence>
<name>A0AAU8IVE6_9ACTN</name>
<dbReference type="Gene3D" id="3.10.450.50">
    <property type="match status" value="1"/>
</dbReference>
<gene>
    <name evidence="2" type="ORF">ABII15_21690</name>
</gene>
<dbReference type="RefSeq" id="WP_353943975.1">
    <property type="nucleotide sequence ID" value="NZ_CP159534.1"/>
</dbReference>
<accession>A0AAU8IVE6</accession>
<organism evidence="2">
    <name type="scientific">Streptomyces tabacisoli</name>
    <dbReference type="NCBI Taxonomy" id="3156398"/>
    <lineage>
        <taxon>Bacteria</taxon>
        <taxon>Bacillati</taxon>
        <taxon>Actinomycetota</taxon>
        <taxon>Actinomycetes</taxon>
        <taxon>Kitasatosporales</taxon>
        <taxon>Streptomycetaceae</taxon>
        <taxon>Streptomyces</taxon>
    </lineage>
</organism>
<dbReference type="AlphaFoldDB" id="A0AAU8IVE6"/>
<evidence type="ECO:0000256" key="1">
    <source>
        <dbReference type="SAM" id="MobiDB-lite"/>
    </source>
</evidence>
<dbReference type="SUPFAM" id="SSF54427">
    <property type="entry name" value="NTF2-like"/>
    <property type="match status" value="1"/>
</dbReference>
<dbReference type="PANTHER" id="PTHR41252">
    <property type="entry name" value="BLR2505 PROTEIN"/>
    <property type="match status" value="1"/>
</dbReference>
<protein>
    <recommendedName>
        <fullName evidence="3">Ketosteroid isomerase</fullName>
    </recommendedName>
</protein>
<feature type="region of interest" description="Disordered" evidence="1">
    <location>
        <begin position="138"/>
        <end position="167"/>
    </location>
</feature>
<dbReference type="InterPro" id="IPR032710">
    <property type="entry name" value="NTF2-like_dom_sf"/>
</dbReference>
<reference evidence="2" key="1">
    <citation type="submission" date="2024-06" db="EMBL/GenBank/DDBJ databases">
        <title>Streptomyces sp. strain HUAS MG91 genome sequences.</title>
        <authorList>
            <person name="Mo P."/>
        </authorList>
    </citation>
    <scope>NUCLEOTIDE SEQUENCE</scope>
    <source>
        <strain evidence="2">HUAS MG91</strain>
    </source>
</reference>
<dbReference type="KEGG" id="stac:ABII15_21690"/>